<comment type="similarity">
    <text evidence="9">Belongs to the methyl-accepting chemotaxis (MCP) protein family.</text>
</comment>
<keyword evidence="8 10" id="KW-0807">Transducer</keyword>
<reference evidence="14 15" key="1">
    <citation type="submission" date="2019-09" db="EMBL/GenBank/DDBJ databases">
        <title>Draft genome sequencing and comparative genomics of hatchery-associated Vibrios.</title>
        <authorList>
            <person name="Kehlet-Delgado H."/>
            <person name="Mueller R.S."/>
        </authorList>
    </citation>
    <scope>NUCLEOTIDE SEQUENCE [LARGE SCALE GENOMIC DNA]</scope>
    <source>
        <strain evidence="14 15">09-121-3</strain>
    </source>
</reference>
<evidence type="ECO:0000256" key="2">
    <source>
        <dbReference type="ARBA" id="ARBA00004651"/>
    </source>
</evidence>
<organism evidence="14 15">
    <name type="scientific">Vibrio coralliilyticus</name>
    <dbReference type="NCBI Taxonomy" id="190893"/>
    <lineage>
        <taxon>Bacteria</taxon>
        <taxon>Pseudomonadati</taxon>
        <taxon>Pseudomonadota</taxon>
        <taxon>Gammaproteobacteria</taxon>
        <taxon>Vibrionales</taxon>
        <taxon>Vibrionaceae</taxon>
        <taxon>Vibrio</taxon>
    </lineage>
</organism>
<dbReference type="AlphaFoldDB" id="A0AAP6ZTW0"/>
<evidence type="ECO:0000256" key="7">
    <source>
        <dbReference type="ARBA" id="ARBA00023136"/>
    </source>
</evidence>
<proteinExistence type="inferred from homology"/>
<dbReference type="PROSITE" id="PS50885">
    <property type="entry name" value="HAMP"/>
    <property type="match status" value="1"/>
</dbReference>
<dbReference type="Gene3D" id="3.30.450.20">
    <property type="entry name" value="PAS domain"/>
    <property type="match status" value="2"/>
</dbReference>
<name>A0AAP6ZTW0_9VIBR</name>
<dbReference type="GO" id="GO:0005886">
    <property type="term" value="C:plasma membrane"/>
    <property type="evidence" value="ECO:0007669"/>
    <property type="project" value="UniProtKB-SubCell"/>
</dbReference>
<dbReference type="InterPro" id="IPR029151">
    <property type="entry name" value="Sensor-like_sf"/>
</dbReference>
<dbReference type="CDD" id="cd12912">
    <property type="entry name" value="PDC2_MCP_like"/>
    <property type="match status" value="1"/>
</dbReference>
<keyword evidence="6 11" id="KW-1133">Transmembrane helix</keyword>
<dbReference type="SUPFAM" id="SSF103190">
    <property type="entry name" value="Sensory domain-like"/>
    <property type="match status" value="1"/>
</dbReference>
<evidence type="ECO:0000256" key="9">
    <source>
        <dbReference type="ARBA" id="ARBA00029447"/>
    </source>
</evidence>
<dbReference type="GO" id="GO:0006935">
    <property type="term" value="P:chemotaxis"/>
    <property type="evidence" value="ECO:0007669"/>
    <property type="project" value="UniProtKB-KW"/>
</dbReference>
<dbReference type="Proteomes" id="UP000576645">
    <property type="component" value="Unassembled WGS sequence"/>
</dbReference>
<dbReference type="InterPro" id="IPR004089">
    <property type="entry name" value="MCPsignal_dom"/>
</dbReference>
<dbReference type="CDD" id="cd06225">
    <property type="entry name" value="HAMP"/>
    <property type="match status" value="1"/>
</dbReference>
<evidence type="ECO:0000256" key="8">
    <source>
        <dbReference type="ARBA" id="ARBA00023224"/>
    </source>
</evidence>
<dbReference type="Pfam" id="PF00672">
    <property type="entry name" value="HAMP"/>
    <property type="match status" value="1"/>
</dbReference>
<feature type="domain" description="Methyl-accepting transducer" evidence="12">
    <location>
        <begin position="358"/>
        <end position="594"/>
    </location>
</feature>
<dbReference type="EMBL" id="VTXP01000025">
    <property type="protein sequence ID" value="NOJ26085.1"/>
    <property type="molecule type" value="Genomic_DNA"/>
</dbReference>
<comment type="subcellular location">
    <subcellularLocation>
        <location evidence="1">Cell inner membrane</location>
    </subcellularLocation>
    <subcellularLocation>
        <location evidence="2">Cell membrane</location>
        <topology evidence="2">Multi-pass membrane protein</topology>
    </subcellularLocation>
</comment>
<comment type="caution">
    <text evidence="14">The sequence shown here is derived from an EMBL/GenBank/DDBJ whole genome shotgun (WGS) entry which is preliminary data.</text>
</comment>
<evidence type="ECO:0000256" key="1">
    <source>
        <dbReference type="ARBA" id="ARBA00004533"/>
    </source>
</evidence>
<keyword evidence="5 11" id="KW-0812">Transmembrane</keyword>
<dbReference type="FunFam" id="1.10.287.950:FF:000001">
    <property type="entry name" value="Methyl-accepting chemotaxis sensory transducer"/>
    <property type="match status" value="1"/>
</dbReference>
<dbReference type="CDD" id="cd12913">
    <property type="entry name" value="PDC1_MCP_like"/>
    <property type="match status" value="1"/>
</dbReference>
<evidence type="ECO:0000313" key="14">
    <source>
        <dbReference type="EMBL" id="NOJ26085.1"/>
    </source>
</evidence>
<keyword evidence="7 11" id="KW-0472">Membrane</keyword>
<feature type="transmembrane region" description="Helical" evidence="11">
    <location>
        <begin position="281"/>
        <end position="302"/>
    </location>
</feature>
<dbReference type="SMART" id="SM00304">
    <property type="entry name" value="HAMP"/>
    <property type="match status" value="1"/>
</dbReference>
<gene>
    <name evidence="14" type="ORF">F0238_25555</name>
</gene>
<dbReference type="Pfam" id="PF02743">
    <property type="entry name" value="dCache_1"/>
    <property type="match status" value="1"/>
</dbReference>
<feature type="domain" description="HAMP" evidence="13">
    <location>
        <begin position="299"/>
        <end position="353"/>
    </location>
</feature>
<sequence length="630" mass="68996">MSLSLYKKLLLLMAVVVSIITLTLSTTSYSHFSQHIEEQTQRSISLYSTLINSQISSWLQSQTQEIKALHNSITKLENSASIPTYLNQATQSSDFFSTYFATADKDMYRVSGLNTVPNYNPLKRPWYKRAQSTSDQLVMTDPFVGPRSGKLTVTIAKALVSNGLVKGVVGGSLPLENISKQVSELSLPGQGFAILLSDKGLVLAHPDKELWGKNWDEISEGLKIEELPLESESSLVERTIDGKSYLIGASTLSQTGWRLLVVGDKSVLYSPVKHNLKVQSLLSSIILIVVLTLSYFMIKFLFRGVSEVVSALKQISTGEGDLTKRINVKSKDEVGVLAENFNDFVVKLQTMLVDIRDVGLQINTFASTASQQSRQLSRQSADQQQELALVATASTEMATATSEISLVCEQSAEQTSIAYRQIEKGQLLAKDSKSIVEELSNTVNTTSETIKTLDNKSREISSIIETIEAIASQTNLLALNAAIEAARAGDQGRGFAVVADEVRLLSQKTHQSTEKIESIITSLQETAFKAVKEMEHCHSLAEGSYKSSEAGNVIFEEIQKNIQIVNDTSDQIAVSLEEQTLVTKEISQNSEKIQLLSENVANQASESAAHSDALAQLSIALDKQVGRFKL</sequence>
<dbReference type="Gene3D" id="1.10.287.950">
    <property type="entry name" value="Methyl-accepting chemotaxis protein"/>
    <property type="match status" value="1"/>
</dbReference>
<dbReference type="InterPro" id="IPR033479">
    <property type="entry name" value="dCache_1"/>
</dbReference>
<protein>
    <submittedName>
        <fullName evidence="14">Methyl-accepting chemotaxis protein</fullName>
    </submittedName>
</protein>
<keyword evidence="4" id="KW-0145">Chemotaxis</keyword>
<dbReference type="PANTHER" id="PTHR32089">
    <property type="entry name" value="METHYL-ACCEPTING CHEMOTAXIS PROTEIN MCPB"/>
    <property type="match status" value="1"/>
</dbReference>
<dbReference type="RefSeq" id="WP_171354203.1">
    <property type="nucleotide sequence ID" value="NZ_VTXP01000025.1"/>
</dbReference>
<dbReference type="CDD" id="cd11386">
    <property type="entry name" value="MCP_signal"/>
    <property type="match status" value="1"/>
</dbReference>
<evidence type="ECO:0000313" key="15">
    <source>
        <dbReference type="Proteomes" id="UP000576645"/>
    </source>
</evidence>
<dbReference type="SMART" id="SM00283">
    <property type="entry name" value="MA"/>
    <property type="match status" value="1"/>
</dbReference>
<evidence type="ECO:0000256" key="11">
    <source>
        <dbReference type="SAM" id="Phobius"/>
    </source>
</evidence>
<evidence type="ECO:0000256" key="5">
    <source>
        <dbReference type="ARBA" id="ARBA00022692"/>
    </source>
</evidence>
<keyword evidence="3" id="KW-1003">Cell membrane</keyword>
<dbReference type="Pfam" id="PF00015">
    <property type="entry name" value="MCPsignal"/>
    <property type="match status" value="1"/>
</dbReference>
<accession>A0AAP6ZTW0</accession>
<evidence type="ECO:0000256" key="6">
    <source>
        <dbReference type="ARBA" id="ARBA00022989"/>
    </source>
</evidence>
<dbReference type="PANTHER" id="PTHR32089:SF117">
    <property type="entry name" value="METHYL ACCEPTING SENSORY TRANSDUCER WITH CACHE_1 SMALL MOLECULE BINDING DOMAIN"/>
    <property type="match status" value="1"/>
</dbReference>
<evidence type="ECO:0000256" key="10">
    <source>
        <dbReference type="PROSITE-ProRule" id="PRU00284"/>
    </source>
</evidence>
<evidence type="ECO:0000259" key="13">
    <source>
        <dbReference type="PROSITE" id="PS50885"/>
    </source>
</evidence>
<dbReference type="GO" id="GO:0007165">
    <property type="term" value="P:signal transduction"/>
    <property type="evidence" value="ECO:0007669"/>
    <property type="project" value="UniProtKB-KW"/>
</dbReference>
<dbReference type="InterPro" id="IPR003660">
    <property type="entry name" value="HAMP_dom"/>
</dbReference>
<evidence type="ECO:0000259" key="12">
    <source>
        <dbReference type="PROSITE" id="PS50111"/>
    </source>
</evidence>
<evidence type="ECO:0000256" key="3">
    <source>
        <dbReference type="ARBA" id="ARBA00022475"/>
    </source>
</evidence>
<dbReference type="SUPFAM" id="SSF58104">
    <property type="entry name" value="Methyl-accepting chemotaxis protein (MCP) signaling domain"/>
    <property type="match status" value="1"/>
</dbReference>
<evidence type="ECO:0000256" key="4">
    <source>
        <dbReference type="ARBA" id="ARBA00022500"/>
    </source>
</evidence>
<dbReference type="PROSITE" id="PS50111">
    <property type="entry name" value="CHEMOTAXIS_TRANSDUC_2"/>
    <property type="match status" value="1"/>
</dbReference>